<sequence>MKRIKHSVLLASLLTLALTACTRDRMGDTAATTSPDATSSAGYGTSGTSGQATGSIASDTGTASSGATGTGSMGAGTGGTAATTTDPQSAGAQASTGAAPNSVVTMIEVVPRSGEATGAGSMAGAAVGGTAGASGDRVYRITLRMDDGSTRVITQESAPTFRSGDRVNLSGGEIQRP</sequence>
<feature type="region of interest" description="Disordered" evidence="1">
    <location>
        <begin position="156"/>
        <end position="177"/>
    </location>
</feature>
<evidence type="ECO:0000256" key="2">
    <source>
        <dbReference type="SAM" id="SignalP"/>
    </source>
</evidence>
<proteinExistence type="predicted"/>
<evidence type="ECO:0000313" key="4">
    <source>
        <dbReference type="Proteomes" id="UP000809349"/>
    </source>
</evidence>
<dbReference type="PROSITE" id="PS51257">
    <property type="entry name" value="PROKAR_LIPOPROTEIN"/>
    <property type="match status" value="1"/>
</dbReference>
<comment type="caution">
    <text evidence="3">The sequence shown here is derived from an EMBL/GenBank/DDBJ whole genome shotgun (WGS) entry which is preliminary data.</text>
</comment>
<feature type="compositionally biased region" description="Gly residues" evidence="1">
    <location>
        <begin position="68"/>
        <end position="79"/>
    </location>
</feature>
<keyword evidence="2" id="KW-0732">Signal</keyword>
<evidence type="ECO:0000313" key="3">
    <source>
        <dbReference type="EMBL" id="MBZ2206641.1"/>
    </source>
</evidence>
<dbReference type="RefSeq" id="WP_223466705.1">
    <property type="nucleotide sequence ID" value="NZ_JAFBIL020000002.1"/>
</dbReference>
<dbReference type="EMBL" id="JAFBIL020000002">
    <property type="protein sequence ID" value="MBZ2206641.1"/>
    <property type="molecule type" value="Genomic_DNA"/>
</dbReference>
<protein>
    <recommendedName>
        <fullName evidence="5">Lipoprotein</fullName>
    </recommendedName>
</protein>
<evidence type="ECO:0000256" key="1">
    <source>
        <dbReference type="SAM" id="MobiDB-lite"/>
    </source>
</evidence>
<reference evidence="3 4" key="1">
    <citation type="submission" date="2021-08" db="EMBL/GenBank/DDBJ databases">
        <title>Massilia sp. R798.</title>
        <authorList>
            <person name="Baek J.H."/>
            <person name="Jung H.S."/>
            <person name="Kim K.R."/>
            <person name="Jeon C.O."/>
        </authorList>
    </citation>
    <scope>NUCLEOTIDE SEQUENCE [LARGE SCALE GENOMIC DNA]</scope>
    <source>
        <strain evidence="3 4">R798</strain>
    </source>
</reference>
<feature type="compositionally biased region" description="Low complexity" evidence="1">
    <location>
        <begin position="28"/>
        <end position="67"/>
    </location>
</feature>
<evidence type="ECO:0008006" key="5">
    <source>
        <dbReference type="Google" id="ProtNLM"/>
    </source>
</evidence>
<accession>A0ABS7SLE1</accession>
<organism evidence="3 4">
    <name type="scientific">Massilia soli</name>
    <dbReference type="NCBI Taxonomy" id="2792854"/>
    <lineage>
        <taxon>Bacteria</taxon>
        <taxon>Pseudomonadati</taxon>
        <taxon>Pseudomonadota</taxon>
        <taxon>Betaproteobacteria</taxon>
        <taxon>Burkholderiales</taxon>
        <taxon>Oxalobacteraceae</taxon>
        <taxon>Telluria group</taxon>
        <taxon>Massilia</taxon>
    </lineage>
</organism>
<feature type="region of interest" description="Disordered" evidence="1">
    <location>
        <begin position="27"/>
        <end position="99"/>
    </location>
</feature>
<name>A0ABS7SLE1_9BURK</name>
<feature type="signal peptide" evidence="2">
    <location>
        <begin position="1"/>
        <end position="20"/>
    </location>
</feature>
<keyword evidence="4" id="KW-1185">Reference proteome</keyword>
<gene>
    <name evidence="3" type="ORF">I4X03_005155</name>
</gene>
<feature type="compositionally biased region" description="Low complexity" evidence="1">
    <location>
        <begin position="80"/>
        <end position="99"/>
    </location>
</feature>
<feature type="chain" id="PRO_5046702608" description="Lipoprotein" evidence="2">
    <location>
        <begin position="21"/>
        <end position="177"/>
    </location>
</feature>
<dbReference type="Proteomes" id="UP000809349">
    <property type="component" value="Unassembled WGS sequence"/>
</dbReference>